<comment type="caution">
    <text evidence="1">The sequence shown here is derived from an EMBL/GenBank/DDBJ whole genome shotgun (WGS) entry which is preliminary data.</text>
</comment>
<organism evidence="1 2">
    <name type="scientific">Chlamydomonas eustigma</name>
    <dbReference type="NCBI Taxonomy" id="1157962"/>
    <lineage>
        <taxon>Eukaryota</taxon>
        <taxon>Viridiplantae</taxon>
        <taxon>Chlorophyta</taxon>
        <taxon>core chlorophytes</taxon>
        <taxon>Chlorophyceae</taxon>
        <taxon>CS clade</taxon>
        <taxon>Chlamydomonadales</taxon>
        <taxon>Chlamydomonadaceae</taxon>
        <taxon>Chlamydomonas</taxon>
    </lineage>
</organism>
<reference evidence="1 2" key="1">
    <citation type="submission" date="2017-08" db="EMBL/GenBank/DDBJ databases">
        <title>Acidophilic green algal genome provides insights into adaptation to an acidic environment.</title>
        <authorList>
            <person name="Hirooka S."/>
            <person name="Hirose Y."/>
            <person name="Kanesaki Y."/>
            <person name="Higuchi S."/>
            <person name="Fujiwara T."/>
            <person name="Onuma R."/>
            <person name="Era A."/>
            <person name="Ohbayashi R."/>
            <person name="Uzuka A."/>
            <person name="Nozaki H."/>
            <person name="Yoshikawa H."/>
            <person name="Miyagishima S.Y."/>
        </authorList>
    </citation>
    <scope>NUCLEOTIDE SEQUENCE [LARGE SCALE GENOMIC DNA]</scope>
    <source>
        <strain evidence="1 2">NIES-2499</strain>
    </source>
</reference>
<name>A0A250XMN3_9CHLO</name>
<dbReference type="OrthoDB" id="411785at2759"/>
<dbReference type="InterPro" id="IPR005358">
    <property type="entry name" value="Puta_zinc/iron-chelating_dom"/>
</dbReference>
<gene>
    <name evidence="1" type="ORF">CEUSTIGMA_g11705.t1</name>
</gene>
<dbReference type="EMBL" id="BEGY01000121">
    <property type="protein sequence ID" value="GAX84283.1"/>
    <property type="molecule type" value="Genomic_DNA"/>
</dbReference>
<keyword evidence="2" id="KW-1185">Reference proteome</keyword>
<accession>A0A250XMN3</accession>
<dbReference type="Proteomes" id="UP000232323">
    <property type="component" value="Unassembled WGS sequence"/>
</dbReference>
<dbReference type="PANTHER" id="PTHR35866:SF1">
    <property type="entry name" value="YKGJ FAMILY CYSTEINE CLUSTER PROTEIN"/>
    <property type="match status" value="1"/>
</dbReference>
<dbReference type="Pfam" id="PF03692">
    <property type="entry name" value="CxxCxxCC"/>
    <property type="match status" value="1"/>
</dbReference>
<evidence type="ECO:0000313" key="2">
    <source>
        <dbReference type="Proteomes" id="UP000232323"/>
    </source>
</evidence>
<sequence length="200" mass="23251">MILKQLNSYASHHIMYKPRLSTRGVTVRGSNTNLKAITSEETPGIDHSLHPFISLVQDKKFHCTQCGKCCTGKGEIWVKEKEATTISDHLNVQLSTFLSTYVKQYNKYKGFWLLKSRNDSESCIFLEDNKCSIHSVRPSQCSTYPWWPELMDKERWDWEKENICEGFDHVDALPTDLNEAAAQLKLSYQQEQLRMLSRDR</sequence>
<dbReference type="PANTHER" id="PTHR35866">
    <property type="entry name" value="PUTATIVE-RELATED"/>
    <property type="match status" value="1"/>
</dbReference>
<proteinExistence type="predicted"/>
<protein>
    <recommendedName>
        <fullName evidence="3">YkgJ family cysteine cluster protein</fullName>
    </recommendedName>
</protein>
<evidence type="ECO:0008006" key="3">
    <source>
        <dbReference type="Google" id="ProtNLM"/>
    </source>
</evidence>
<evidence type="ECO:0000313" key="1">
    <source>
        <dbReference type="EMBL" id="GAX84283.1"/>
    </source>
</evidence>
<dbReference type="AlphaFoldDB" id="A0A250XMN3"/>